<comment type="similarity">
    <text evidence="1">Belongs to the ABC transporter superfamily.</text>
</comment>
<dbReference type="SMART" id="SM00382">
    <property type="entry name" value="AAA"/>
    <property type="match status" value="1"/>
</dbReference>
<dbReference type="CDD" id="cd03224">
    <property type="entry name" value="ABC_TM1139_LivF_branched"/>
    <property type="match status" value="1"/>
</dbReference>
<dbReference type="AlphaFoldDB" id="A0ABD5Z8C2"/>
<dbReference type="PROSITE" id="PS00211">
    <property type="entry name" value="ABC_TRANSPORTER_1"/>
    <property type="match status" value="1"/>
</dbReference>
<dbReference type="PROSITE" id="PS50893">
    <property type="entry name" value="ABC_TRANSPORTER_2"/>
    <property type="match status" value="1"/>
</dbReference>
<evidence type="ECO:0000256" key="4">
    <source>
        <dbReference type="ARBA" id="ARBA00022840"/>
    </source>
</evidence>
<keyword evidence="5" id="KW-0029">Amino-acid transport</keyword>
<dbReference type="InterPro" id="IPR017871">
    <property type="entry name" value="ABC_transporter-like_CS"/>
</dbReference>
<evidence type="ECO:0000256" key="2">
    <source>
        <dbReference type="ARBA" id="ARBA00022448"/>
    </source>
</evidence>
<gene>
    <name evidence="7" type="ORF">ACFQJ9_19110</name>
</gene>
<reference evidence="7 8" key="1">
    <citation type="journal article" date="2019" name="Int. J. Syst. Evol. Microbiol.">
        <title>The Global Catalogue of Microorganisms (GCM) 10K type strain sequencing project: providing services to taxonomists for standard genome sequencing and annotation.</title>
        <authorList>
            <consortium name="The Broad Institute Genomics Platform"/>
            <consortium name="The Broad Institute Genome Sequencing Center for Infectious Disease"/>
            <person name="Wu L."/>
            <person name="Ma J."/>
        </authorList>
    </citation>
    <scope>NUCLEOTIDE SEQUENCE [LARGE SCALE GENOMIC DNA]</scope>
    <source>
        <strain evidence="7 8">XZGYJ-43</strain>
    </source>
</reference>
<dbReference type="GO" id="GO:0006865">
    <property type="term" value="P:amino acid transport"/>
    <property type="evidence" value="ECO:0007669"/>
    <property type="project" value="UniProtKB-KW"/>
</dbReference>
<dbReference type="PANTHER" id="PTHR43820:SF2">
    <property type="entry name" value="ABC TRANSPORTER ATP-BINDING PROTEIN"/>
    <property type="match status" value="1"/>
</dbReference>
<keyword evidence="3" id="KW-0547">Nucleotide-binding</keyword>
<evidence type="ECO:0000256" key="5">
    <source>
        <dbReference type="ARBA" id="ARBA00022970"/>
    </source>
</evidence>
<dbReference type="EMBL" id="JBHTAR010000011">
    <property type="protein sequence ID" value="MFC7201487.1"/>
    <property type="molecule type" value="Genomic_DNA"/>
</dbReference>
<dbReference type="GO" id="GO:0005524">
    <property type="term" value="F:ATP binding"/>
    <property type="evidence" value="ECO:0007669"/>
    <property type="project" value="UniProtKB-KW"/>
</dbReference>
<proteinExistence type="inferred from homology"/>
<accession>A0ABD5Z8C2</accession>
<feature type="domain" description="ABC transporter" evidence="6">
    <location>
        <begin position="4"/>
        <end position="233"/>
    </location>
</feature>
<evidence type="ECO:0000256" key="3">
    <source>
        <dbReference type="ARBA" id="ARBA00022741"/>
    </source>
</evidence>
<evidence type="ECO:0000313" key="7">
    <source>
        <dbReference type="EMBL" id="MFC7201487.1"/>
    </source>
</evidence>
<dbReference type="InterPro" id="IPR052156">
    <property type="entry name" value="BCAA_Transport_ATP-bd_LivF"/>
</dbReference>
<dbReference type="Proteomes" id="UP001596447">
    <property type="component" value="Unassembled WGS sequence"/>
</dbReference>
<dbReference type="InterPro" id="IPR027417">
    <property type="entry name" value="P-loop_NTPase"/>
</dbReference>
<dbReference type="SUPFAM" id="SSF52540">
    <property type="entry name" value="P-loop containing nucleoside triphosphate hydrolases"/>
    <property type="match status" value="1"/>
</dbReference>
<protein>
    <submittedName>
        <fullName evidence="7">ABC transporter ATP-binding protein</fullName>
    </submittedName>
</protein>
<dbReference type="InterPro" id="IPR003439">
    <property type="entry name" value="ABC_transporter-like_ATP-bd"/>
</dbReference>
<evidence type="ECO:0000313" key="8">
    <source>
        <dbReference type="Proteomes" id="UP001596447"/>
    </source>
</evidence>
<dbReference type="Gene3D" id="3.40.50.300">
    <property type="entry name" value="P-loop containing nucleotide triphosphate hydrolases"/>
    <property type="match status" value="1"/>
</dbReference>
<comment type="caution">
    <text evidence="7">The sequence shown here is derived from an EMBL/GenBank/DDBJ whole genome shotgun (WGS) entry which is preliminary data.</text>
</comment>
<dbReference type="PANTHER" id="PTHR43820">
    <property type="entry name" value="HIGH-AFFINITY BRANCHED-CHAIN AMINO ACID TRANSPORT ATP-BINDING PROTEIN LIVF"/>
    <property type="match status" value="1"/>
</dbReference>
<evidence type="ECO:0000256" key="1">
    <source>
        <dbReference type="ARBA" id="ARBA00005417"/>
    </source>
</evidence>
<keyword evidence="4 7" id="KW-0067">ATP-binding</keyword>
<dbReference type="RefSeq" id="WP_279528231.1">
    <property type="nucleotide sequence ID" value="NZ_CP122312.1"/>
</dbReference>
<dbReference type="InterPro" id="IPR003593">
    <property type="entry name" value="AAA+_ATPase"/>
</dbReference>
<name>A0ABD5Z8C2_9EURY</name>
<keyword evidence="2" id="KW-0813">Transport</keyword>
<evidence type="ECO:0000259" key="6">
    <source>
        <dbReference type="PROSITE" id="PS50893"/>
    </source>
</evidence>
<sequence length="241" mass="26701">MSLLELDGVDAYYENSHVLFDLDMTVEENEIIALLGRNGAGKTTTLRSIVGSTVTRREGEITFRGEDISSRSANQISRKGIKLVPEGRRVFPTLTVHENLQVAAETAVDPRPVEEMYDIFPVLDDLRGNNGQNLSGGEQQMLSVARALVQRPDLLLLDEPTEGLAPVIVDDLLEVLRNVVEEDVTVIITEQNVDFVLELSERAYIIDKGANAWDGTTEELENREELLDEYLSVSTADEAAD</sequence>
<dbReference type="Pfam" id="PF00005">
    <property type="entry name" value="ABC_tran"/>
    <property type="match status" value="1"/>
</dbReference>
<organism evidence="7 8">
    <name type="scientific">Halospeciosus flavus</name>
    <dbReference type="NCBI Taxonomy" id="3032283"/>
    <lineage>
        <taxon>Archaea</taxon>
        <taxon>Methanobacteriati</taxon>
        <taxon>Methanobacteriota</taxon>
        <taxon>Stenosarchaea group</taxon>
        <taxon>Halobacteria</taxon>
        <taxon>Halobacteriales</taxon>
        <taxon>Halobacteriaceae</taxon>
        <taxon>Halospeciosus</taxon>
    </lineage>
</organism>
<keyword evidence="8" id="KW-1185">Reference proteome</keyword>